<keyword evidence="5" id="KW-0067">ATP-binding</keyword>
<dbReference type="PANTHER" id="PTHR45992:SF2">
    <property type="entry name" value="EUKARYOTIC ELONGATION FACTOR 2 KINASE"/>
    <property type="match status" value="1"/>
</dbReference>
<comment type="caution">
    <text evidence="7">The sequence shown here is derived from an EMBL/GenBank/DDBJ whole genome shotgun (WGS) entry which is preliminary data.</text>
</comment>
<dbReference type="GO" id="GO:0004686">
    <property type="term" value="F:elongation factor-2 kinase activity"/>
    <property type="evidence" value="ECO:0007669"/>
    <property type="project" value="InterPro"/>
</dbReference>
<dbReference type="Proteomes" id="UP000748531">
    <property type="component" value="Unassembled WGS sequence"/>
</dbReference>
<dbReference type="InterPro" id="IPR051852">
    <property type="entry name" value="Alpha-type_PK"/>
</dbReference>
<keyword evidence="7" id="KW-0251">Elongation factor</keyword>
<evidence type="ECO:0000256" key="2">
    <source>
        <dbReference type="ARBA" id="ARBA00022679"/>
    </source>
</evidence>
<dbReference type="Pfam" id="PF02816">
    <property type="entry name" value="Alpha_kinase"/>
    <property type="match status" value="1"/>
</dbReference>
<dbReference type="GO" id="GO:0003746">
    <property type="term" value="F:translation elongation factor activity"/>
    <property type="evidence" value="ECO:0007669"/>
    <property type="project" value="UniProtKB-KW"/>
</dbReference>
<keyword evidence="8" id="KW-1185">Reference proteome</keyword>
<dbReference type="GO" id="GO:1903013">
    <property type="term" value="P:response to differentiation-inducing factor 1"/>
    <property type="evidence" value="ECO:0007669"/>
    <property type="project" value="TreeGrafter"/>
</dbReference>
<evidence type="ECO:0000259" key="6">
    <source>
        <dbReference type="PROSITE" id="PS51158"/>
    </source>
</evidence>
<evidence type="ECO:0000313" key="7">
    <source>
        <dbReference type="EMBL" id="KAF5398553.1"/>
    </source>
</evidence>
<dbReference type="Gene3D" id="1.25.40.10">
    <property type="entry name" value="Tetratricopeptide repeat domain"/>
    <property type="match status" value="1"/>
</dbReference>
<accession>A0A8J4SHX7</accession>
<keyword evidence="2" id="KW-0808">Transferase</keyword>
<dbReference type="AlphaFoldDB" id="A0A8J4SHX7"/>
<dbReference type="PROSITE" id="PS51158">
    <property type="entry name" value="ALPHA_KINASE"/>
    <property type="match status" value="1"/>
</dbReference>
<keyword evidence="1" id="KW-0723">Serine/threonine-protein kinase</keyword>
<evidence type="ECO:0000256" key="5">
    <source>
        <dbReference type="ARBA" id="ARBA00022840"/>
    </source>
</evidence>
<feature type="domain" description="Alpha-type protein kinase" evidence="6">
    <location>
        <begin position="72"/>
        <end position="294"/>
    </location>
</feature>
<dbReference type="Gene3D" id="3.30.200.20">
    <property type="entry name" value="Phosphorylase Kinase, domain 1"/>
    <property type="match status" value="2"/>
</dbReference>
<proteinExistence type="predicted"/>
<dbReference type="SUPFAM" id="SSF56112">
    <property type="entry name" value="Protein kinase-like (PK-like)"/>
    <property type="match status" value="1"/>
</dbReference>
<reference evidence="7" key="1">
    <citation type="submission" date="2019-05" db="EMBL/GenBank/DDBJ databases">
        <title>Annotation for the trematode Paragonimus heterotremus.</title>
        <authorList>
            <person name="Choi Y.-J."/>
        </authorList>
    </citation>
    <scope>NUCLEOTIDE SEQUENCE</scope>
    <source>
        <strain evidence="7">LC</strain>
    </source>
</reference>
<dbReference type="OrthoDB" id="301415at2759"/>
<dbReference type="Gene3D" id="3.20.200.10">
    <property type="entry name" value="MHCK/EF2 kinase"/>
    <property type="match status" value="1"/>
</dbReference>
<dbReference type="EMBL" id="LUCH01004886">
    <property type="protein sequence ID" value="KAF5398553.1"/>
    <property type="molecule type" value="Genomic_DNA"/>
</dbReference>
<evidence type="ECO:0000256" key="4">
    <source>
        <dbReference type="ARBA" id="ARBA00022777"/>
    </source>
</evidence>
<dbReference type="CDD" id="cd16967">
    <property type="entry name" value="Alpha_kinase_eEF2K"/>
    <property type="match status" value="1"/>
</dbReference>
<evidence type="ECO:0000313" key="8">
    <source>
        <dbReference type="Proteomes" id="UP000748531"/>
    </source>
</evidence>
<keyword evidence="3" id="KW-0547">Nucleotide-binding</keyword>
<evidence type="ECO:0000256" key="3">
    <source>
        <dbReference type="ARBA" id="ARBA00022741"/>
    </source>
</evidence>
<dbReference type="PANTHER" id="PTHR45992">
    <property type="entry name" value="EUKARYOTIC ELONGATION FACTOR 2 KINASE-RELATED"/>
    <property type="match status" value="1"/>
</dbReference>
<dbReference type="InterPro" id="IPR004166">
    <property type="entry name" value="a-kinase_dom"/>
</dbReference>
<keyword evidence="4 7" id="KW-0418">Kinase</keyword>
<organism evidence="7 8">
    <name type="scientific">Paragonimus heterotremus</name>
    <dbReference type="NCBI Taxonomy" id="100268"/>
    <lineage>
        <taxon>Eukaryota</taxon>
        <taxon>Metazoa</taxon>
        <taxon>Spiralia</taxon>
        <taxon>Lophotrochozoa</taxon>
        <taxon>Platyhelminthes</taxon>
        <taxon>Trematoda</taxon>
        <taxon>Digenea</taxon>
        <taxon>Plagiorchiida</taxon>
        <taxon>Troglotremata</taxon>
        <taxon>Troglotrematidae</taxon>
        <taxon>Paragonimus</taxon>
    </lineage>
</organism>
<name>A0A8J4SHX7_9TREM</name>
<dbReference type="InterPro" id="IPR011009">
    <property type="entry name" value="Kinase-like_dom_sf"/>
</dbReference>
<gene>
    <name evidence="7" type="ORF">PHET_08453</name>
</gene>
<dbReference type="FunFam" id="3.20.200.10:FF:000002">
    <property type="entry name" value="Eukaryotic elongation factor 2 kinase"/>
    <property type="match status" value="1"/>
</dbReference>
<evidence type="ECO:0000256" key="1">
    <source>
        <dbReference type="ARBA" id="ARBA00022527"/>
    </source>
</evidence>
<dbReference type="SMART" id="SM00811">
    <property type="entry name" value="Alpha_kinase"/>
    <property type="match status" value="1"/>
</dbReference>
<dbReference type="GO" id="GO:0005524">
    <property type="term" value="F:ATP binding"/>
    <property type="evidence" value="ECO:0007669"/>
    <property type="project" value="UniProtKB-KW"/>
</dbReference>
<keyword evidence="7" id="KW-0648">Protein biosynthesis</keyword>
<dbReference type="GO" id="GO:0031037">
    <property type="term" value="P:myosin II filament disassembly"/>
    <property type="evidence" value="ECO:0007669"/>
    <property type="project" value="TreeGrafter"/>
</dbReference>
<protein>
    <submittedName>
        <fullName evidence="7">Elongation factor 2 kinase</fullName>
    </submittedName>
</protein>
<dbReference type="InterPro" id="IPR011990">
    <property type="entry name" value="TPR-like_helical_dom_sf"/>
</dbReference>
<sequence>MEHLSKDADVDESDCEAPRINSNVSDSLEKVYENKSVRLWKRALYKIRSIDLDPWLDFYRHNIPVQTATRHRYSAIKKKWVVDEIQIKMESVPFDHGAMRECYRLKKLPQTGIHAGDWQYASNYVAKCYISDVDRQVYFDDVRLQMEAKLWGEAFNRQNPPKKVDIFQLSVLELQNTSRSPEFVDGTQSSSTCLYHIERYMEGEYRKYNSNSGFVDEQLRNTPQAFSHFTFERSGHRLLVVDIQGVGDLYTDPQIHTSDGVGYSDGNLGPKGMALFFHSHRCNPLCEYLGLALFDLAPSELSCQQPSRVAAGDAAFKPIDPYPPLQAVSTEINDVDAVRDMVPMIHYQEKSAFVKKPSTRFPQFGPGHRRRSISFNQPAIQSAPRVCQFGPTVARSTENVRASFCVYPRRRCDSSSACSDGPCLHPVDLVPFNHSFRLNSLDDETLSLSSFAALKPNSDPECPTPIDDCSANADLCTTHPVGSLYNAGQHPKPLYSLESFNRPQQPRHRISSGDSGYFGRLNLITPPCFGDSEFGNASKSFFTHNSMDQQLVCGSTSSLVDFSVPPSPSAISSHLVTFGFPLSSSLQNAGPEESGILAFTHNNIVGWGNFPVGNGRFGGGFGLLSRRHRNLSESSDIDVEEGHRLASNLFHQLMHESHKPSCADHPTNLDQEIGQSILGQIHHELARLHEAGRFLPGCKGGWSHAGLGGLLLQNRASEHDSSGDFSFNDDRHSPASDSGHSVDWSAVLFHERHAAQLGCLEAMIVMAHYYLGLPTQLMLDCPIKPNENDIRSGVDYLWRAAEGGDRRCMILLARYLDVSASLFNNKEDRITSASPDEFLLLPALQTVSLTALPSVSPDAWAESVTWYRKAVDSAGASAPCDGTPDEGLDAEGRYDAAEDLLPVYRILARMAEMYTTGGYGLKQDYSIAGDLFNEAGELASAARQGRLAAKYFDLGEEAYSKIG</sequence>
<dbReference type="InterPro" id="IPR047588">
    <property type="entry name" value="eEF2K_a_kinase_dom"/>
</dbReference>